<organism evidence="2 3">
    <name type="scientific">Kipferlia bialata</name>
    <dbReference type="NCBI Taxonomy" id="797122"/>
    <lineage>
        <taxon>Eukaryota</taxon>
        <taxon>Metamonada</taxon>
        <taxon>Carpediemonas-like organisms</taxon>
        <taxon>Kipferlia</taxon>
    </lineage>
</organism>
<evidence type="ECO:0000313" key="2">
    <source>
        <dbReference type="EMBL" id="GIQ85110.1"/>
    </source>
</evidence>
<dbReference type="GO" id="GO:0003723">
    <property type="term" value="F:RNA binding"/>
    <property type="evidence" value="ECO:0007669"/>
    <property type="project" value="TreeGrafter"/>
</dbReference>
<evidence type="ECO:0000313" key="3">
    <source>
        <dbReference type="Proteomes" id="UP000265618"/>
    </source>
</evidence>
<accession>A0A9K3GJZ1</accession>
<evidence type="ECO:0000256" key="1">
    <source>
        <dbReference type="SAM" id="MobiDB-lite"/>
    </source>
</evidence>
<feature type="compositionally biased region" description="Gly residues" evidence="1">
    <location>
        <begin position="94"/>
        <end position="105"/>
    </location>
</feature>
<feature type="compositionally biased region" description="Basic and acidic residues" evidence="1">
    <location>
        <begin position="39"/>
        <end position="63"/>
    </location>
</feature>
<dbReference type="Proteomes" id="UP000265618">
    <property type="component" value="Unassembled WGS sequence"/>
</dbReference>
<dbReference type="EMBL" id="BDIP01001772">
    <property type="protein sequence ID" value="GIQ85110.1"/>
    <property type="molecule type" value="Genomic_DNA"/>
</dbReference>
<dbReference type="Gene3D" id="1.25.40.180">
    <property type="match status" value="1"/>
</dbReference>
<dbReference type="PANTHER" id="PTHR18034">
    <property type="entry name" value="CELL CYCLE CONTROL PROTEIN CWF22-RELATED"/>
    <property type="match status" value="1"/>
</dbReference>
<dbReference type="AlphaFoldDB" id="A0A9K3GJZ1"/>
<keyword evidence="3" id="KW-1185">Reference proteome</keyword>
<dbReference type="GO" id="GO:0042274">
    <property type="term" value="P:ribosomal small subunit biogenesis"/>
    <property type="evidence" value="ECO:0007669"/>
    <property type="project" value="TreeGrafter"/>
</dbReference>
<feature type="region of interest" description="Disordered" evidence="1">
    <location>
        <begin position="594"/>
        <end position="618"/>
    </location>
</feature>
<dbReference type="PANTHER" id="PTHR18034:SF4">
    <property type="entry name" value="NUCLEOLAR MIF4G DOMAIN-CONTAINING PROTEIN 1"/>
    <property type="match status" value="1"/>
</dbReference>
<dbReference type="InterPro" id="IPR050781">
    <property type="entry name" value="CWC22_splicing_factor"/>
</dbReference>
<evidence type="ECO:0008006" key="4">
    <source>
        <dbReference type="Google" id="ProtNLM"/>
    </source>
</evidence>
<proteinExistence type="predicted"/>
<feature type="non-terminal residue" evidence="2">
    <location>
        <position position="1"/>
    </location>
</feature>
<feature type="compositionally biased region" description="Basic and acidic residues" evidence="1">
    <location>
        <begin position="604"/>
        <end position="618"/>
    </location>
</feature>
<sequence length="669" mass="72896">DGLIKAVTFSAKKAQDARRAELSGAARQARADSAQTDRLIQHKERETASTEEEREREAERERFLASLDDGADGETESESESEGEEGMESDDEGVGGMDVVGGGVAGEDSDIEGDYMGAEVGPYTGVEMASDEETEDAELRALEERLGGSDALAAMDAEDGWGDLFGAESDEEFQRDTDGILADKPKAKGKAAKARVSAGDLAMEESDDEYSYETDTESEGEAKSKAKTKAVVMAKPLTKEERKTILSATRRVLNRVTETNIKDCAEDLLPTIQDALSAGGQGRGEMVGAVIGQQICDSCTVGGVQVSQMIPPLTLLLVHTLLGTGNSVIRGVVASLIRRYLQCLHDMQTKQGEGMEGELRAAANGAQNLVTILSYCVFFRLLPPHFLADALTMAATTPLAVENMQVLHSALRLSGSTLRKGCPERLIPLFTQIESEKERRLAEAVDVPDVVEPPKEAEPQAPSTSAIKALPVFNIAPINKASEKHQHQQAEKESKAQREKRVLPARFRFLLSLLEDIRANRHETKLTKRAEIQTLQAYASTLHKAGRDSGTTEQRGERGEAPFHHVIPLVSDEMRQDKTYSPFLALLESAYEGVEEESEDEEEQRERQKEAAQKQREKALLRPVNSDMVKKATAFGCHNPVSIAVYCAVSGSVSALDCQHRLSLIPIDM</sequence>
<gene>
    <name evidence="2" type="ORF">KIPB_006734</name>
</gene>
<feature type="compositionally biased region" description="Acidic residues" evidence="1">
    <location>
        <begin position="202"/>
        <end position="219"/>
    </location>
</feature>
<feature type="region of interest" description="Disordered" evidence="1">
    <location>
        <begin position="197"/>
        <end position="225"/>
    </location>
</feature>
<feature type="region of interest" description="Disordered" evidence="1">
    <location>
        <begin position="1"/>
        <end position="121"/>
    </location>
</feature>
<name>A0A9K3GJZ1_9EUKA</name>
<comment type="caution">
    <text evidence="2">The sequence shown here is derived from an EMBL/GenBank/DDBJ whole genome shotgun (WGS) entry which is preliminary data.</text>
</comment>
<dbReference type="GO" id="GO:0005730">
    <property type="term" value="C:nucleolus"/>
    <property type="evidence" value="ECO:0007669"/>
    <property type="project" value="TreeGrafter"/>
</dbReference>
<protein>
    <recommendedName>
        <fullName evidence="4">MIF4G domain-containing protein</fullName>
    </recommendedName>
</protein>
<reference evidence="2 3" key="1">
    <citation type="journal article" date="2018" name="PLoS ONE">
        <title>The draft genome of Kipferlia bialata reveals reductive genome evolution in fornicate parasites.</title>
        <authorList>
            <person name="Tanifuji G."/>
            <person name="Takabayashi S."/>
            <person name="Kume K."/>
            <person name="Takagi M."/>
            <person name="Nakayama T."/>
            <person name="Kamikawa R."/>
            <person name="Inagaki Y."/>
            <person name="Hashimoto T."/>
        </authorList>
    </citation>
    <scope>NUCLEOTIDE SEQUENCE [LARGE SCALE GENOMIC DNA]</scope>
    <source>
        <strain evidence="2">NY0173</strain>
    </source>
</reference>
<feature type="compositionally biased region" description="Acidic residues" evidence="1">
    <location>
        <begin position="594"/>
        <end position="603"/>
    </location>
</feature>
<feature type="compositionally biased region" description="Acidic residues" evidence="1">
    <location>
        <begin position="69"/>
        <end position="93"/>
    </location>
</feature>